<dbReference type="Pfam" id="PF07859">
    <property type="entry name" value="Abhydrolase_3"/>
    <property type="match status" value="1"/>
</dbReference>
<feature type="domain" description="Alpha/beta hydrolase fold-3" evidence="4">
    <location>
        <begin position="115"/>
        <end position="333"/>
    </location>
</feature>
<accession>A0AAD5YSK2</accession>
<evidence type="ECO:0000256" key="3">
    <source>
        <dbReference type="SAM" id="MobiDB-lite"/>
    </source>
</evidence>
<evidence type="ECO:0000313" key="6">
    <source>
        <dbReference type="EMBL" id="KAJ3569975.1"/>
    </source>
</evidence>
<dbReference type="Gene3D" id="3.40.50.1820">
    <property type="entry name" value="alpha/beta hydrolase"/>
    <property type="match status" value="1"/>
</dbReference>
<evidence type="ECO:0000259" key="5">
    <source>
        <dbReference type="Pfam" id="PF24883"/>
    </source>
</evidence>
<feature type="domain" description="Nephrocystin 3-like N-terminal" evidence="5">
    <location>
        <begin position="430"/>
        <end position="531"/>
    </location>
</feature>
<dbReference type="Proteomes" id="UP001213000">
    <property type="component" value="Unassembled WGS sequence"/>
</dbReference>
<feature type="region of interest" description="Disordered" evidence="3">
    <location>
        <begin position="1443"/>
        <end position="1464"/>
    </location>
</feature>
<feature type="domain" description="Nephrocystin 3-like N-terminal" evidence="5">
    <location>
        <begin position="1015"/>
        <end position="1174"/>
    </location>
</feature>
<evidence type="ECO:0000313" key="7">
    <source>
        <dbReference type="Proteomes" id="UP001213000"/>
    </source>
</evidence>
<sequence length="1673" mass="189315">MAPQEYGRVNFLEKLKIIFTLCRLPIVPIVRLLLSPFRDYDRHKTWRRVMMDSVFRFSSSSLRVNQMQSFMGQTTDVYLAWTKKAKRPVLIDELDSDGRLLWFTDRITSGKIVYYLHGGVYQLPMQEYAPPFWLSNLKELETQTGESFGFVALQYTLYPGASFPTQLRQAIGGLSHLISVGIKPEDIHLIGESAGGGLVTQVLSHLLHPYKDIPPIALSSSLGSAFLMSPWVSMTTDAPSYTSNSDSDVLPGYSWAYFGSNILATLPEDGKPYVEAIKAPAGWWAGVENIVKKITIYTGEAECLRDDDVALGKTLKDYHGDVTTFVHEKGVHVDPYLSQSVGEREDARVVDLICIDILREASSEGAAFDSREQIHHRCFPGTRKQYIEKIMEWARAPEESNLLPMFWMRGPAGVGKLSVAQACAENLKTRLFTTVAYQLALIVPEYQILLNEIILRNKSIFGKTISSQFQSLIVEPFQELARKDKRLGRWAILIDGLDECKDKDAQVDILNIVASAAKSGSAPFCWAIFSREEPHIISTFESPDINPLCRRVLLPISREMDKEIELHLRGGFEHILRQRNLLSMSSSWPTLKETEQLVKEAAGFFPYSATILAFVDHHSWSNFKETLTSVLASSTIRSDSNNISPFTALDRVYTLAFERVPMDLPQICFSSGLGISELRFRSIYQHLQATLSYFTPPQLPPPEQIDLDRSCYSHLPLSDSLLTYMTMVHGVVSFRHKSFYDYLVDPARSFNFCVTTPAVQTYLFDRLVEQHHHHSSTLAMEGPSHLFDLSIHNSSRSLSWSHGTEFIDSCLKLYTFNTITYSLLDGYHTFFLALDDVPKSSLRKAVGLNYRSSRAASFLHNLSGRRKTKGKSSGQYKVGHGEKSMFFESYGVVQNREVQDVGRIMDATGGEGTSLQCCIELGSEPGMTQAVITNPTLNHLIFRFHPSVQICAGMSIFSGAHDFVINNNDCHNQNGFVGIDILREASSEGATFDSREQTHHRCFPGTRDQYITEIMEWARAPDNSNPSPMFWMRGPAGVGKSSVAQTCAEDLKKVGYLGAAFFFAVRRYDDHGRLFTTIAYQLSTIIPEYRILLDEVILRDKNVVRKNISSQFQSLIVEPFQELAKQNKISRKWAIFIDGLDECKDKDAQVEIVNIVAFAAKSGSTPFCWAIFSREEPHIISTFESPDINSLCRRVLLPISREMDKEIELHLRGGFEHILRRRNFLFMSSSWPAPEVIAQLVEAAAGLFAYSATILAFVDHRSWSNFKETLTSVLEFSTRRSDSNDISPFTALDRLYTLAFERVPMDLLPDMLCFLALLCGATSKGAYRWNVALVSNRLGISEIRFRSIYQHLQATLSYFTPPQLSPPEQVDVDRPCCEHLPLSDSLETYITGIHGLVSFRHKSFYDYLVNPARSFTFCVTTPAVQSYLIDRLAEQHHHHSSTLAIQGPGHHSSDLSTANSSSSLSWPHGTEFVDSWLKLHIFNTTAAQLLSFGHSESFISLEDIPQNSLRKLVDLDYRMHLRTTLILYKHVELSYDNFVVCASAKGLGRVIADSEFLCINSSSYHTFVLEKFLLLVDAMEQGGIIRPHHTQLGSSRAAFLLHNLSRKKTTGKGSGQYKIGHGEKSMVWYWEFDTQKRYFHEFRTLDFPKAMALYRTEKFKMWEESWVPPEGYD</sequence>
<gene>
    <name evidence="6" type="ORF">NP233_g4709</name>
</gene>
<dbReference type="InterPro" id="IPR029058">
    <property type="entry name" value="AB_hydrolase_fold"/>
</dbReference>
<dbReference type="SUPFAM" id="SSF52540">
    <property type="entry name" value="P-loop containing nucleoside triphosphate hydrolases"/>
    <property type="match status" value="2"/>
</dbReference>
<evidence type="ECO:0008006" key="8">
    <source>
        <dbReference type="Google" id="ProtNLM"/>
    </source>
</evidence>
<evidence type="ECO:0000256" key="2">
    <source>
        <dbReference type="ARBA" id="ARBA00022801"/>
    </source>
</evidence>
<feature type="compositionally biased region" description="Low complexity" evidence="3">
    <location>
        <begin position="1454"/>
        <end position="1464"/>
    </location>
</feature>
<evidence type="ECO:0000256" key="1">
    <source>
        <dbReference type="ARBA" id="ARBA00022737"/>
    </source>
</evidence>
<dbReference type="PANTHER" id="PTHR48081:SF31">
    <property type="entry name" value="STERYL ACETYL HYDROLASE MUG81-RELATED"/>
    <property type="match status" value="1"/>
</dbReference>
<dbReference type="GO" id="GO:0016787">
    <property type="term" value="F:hydrolase activity"/>
    <property type="evidence" value="ECO:0007669"/>
    <property type="project" value="UniProtKB-KW"/>
</dbReference>
<dbReference type="InterPro" id="IPR027417">
    <property type="entry name" value="P-loop_NTPase"/>
</dbReference>
<dbReference type="PANTHER" id="PTHR48081">
    <property type="entry name" value="AB HYDROLASE SUPERFAMILY PROTEIN C4A8.06C"/>
    <property type="match status" value="1"/>
</dbReference>
<comment type="caution">
    <text evidence="6">The sequence shown here is derived from an EMBL/GenBank/DDBJ whole genome shotgun (WGS) entry which is preliminary data.</text>
</comment>
<dbReference type="InterPro" id="IPR050300">
    <property type="entry name" value="GDXG_lipolytic_enzyme"/>
</dbReference>
<name>A0AAD5YSK2_9AGAR</name>
<dbReference type="SUPFAM" id="SSF53474">
    <property type="entry name" value="alpha/beta-Hydrolases"/>
    <property type="match status" value="1"/>
</dbReference>
<organism evidence="6 7">
    <name type="scientific">Leucocoprinus birnbaumii</name>
    <dbReference type="NCBI Taxonomy" id="56174"/>
    <lineage>
        <taxon>Eukaryota</taxon>
        <taxon>Fungi</taxon>
        <taxon>Dikarya</taxon>
        <taxon>Basidiomycota</taxon>
        <taxon>Agaricomycotina</taxon>
        <taxon>Agaricomycetes</taxon>
        <taxon>Agaricomycetidae</taxon>
        <taxon>Agaricales</taxon>
        <taxon>Agaricineae</taxon>
        <taxon>Agaricaceae</taxon>
        <taxon>Leucocoprinus</taxon>
    </lineage>
</organism>
<keyword evidence="7" id="KW-1185">Reference proteome</keyword>
<evidence type="ECO:0000259" key="4">
    <source>
        <dbReference type="Pfam" id="PF07859"/>
    </source>
</evidence>
<keyword evidence="2" id="KW-0378">Hydrolase</keyword>
<dbReference type="InterPro" id="IPR013094">
    <property type="entry name" value="AB_hydrolase_3"/>
</dbReference>
<reference evidence="6" key="1">
    <citation type="submission" date="2022-07" db="EMBL/GenBank/DDBJ databases">
        <title>Genome Sequence of Leucocoprinus birnbaumii.</title>
        <authorList>
            <person name="Buettner E."/>
        </authorList>
    </citation>
    <scope>NUCLEOTIDE SEQUENCE</scope>
    <source>
        <strain evidence="6">VT141</strain>
    </source>
</reference>
<dbReference type="Gene3D" id="3.40.50.300">
    <property type="entry name" value="P-loop containing nucleotide triphosphate hydrolases"/>
    <property type="match status" value="1"/>
</dbReference>
<dbReference type="InterPro" id="IPR056884">
    <property type="entry name" value="NPHP3-like_N"/>
</dbReference>
<proteinExistence type="predicted"/>
<dbReference type="EMBL" id="JANIEX010000260">
    <property type="protein sequence ID" value="KAJ3569975.1"/>
    <property type="molecule type" value="Genomic_DNA"/>
</dbReference>
<keyword evidence="1" id="KW-0677">Repeat</keyword>
<dbReference type="Pfam" id="PF24883">
    <property type="entry name" value="NPHP3_N"/>
    <property type="match status" value="2"/>
</dbReference>
<protein>
    <recommendedName>
        <fullName evidence="8">NACHT domain-containing protein</fullName>
    </recommendedName>
</protein>